<sequence>MSLFFGCILILSACNQDYLEEHENFSRLYKGPEAIEAIDFVRKPDGSGYLILGNSRRIIDGTPNSNLIIFDVDKSGFTRNTNEIENDFIDNGKKLFINDNQVVVLGIRETDEQINTIVLATDLDGNSILNNDTASIRELKYESNGISLIMEDLFIANGDVLLSGYIENSAGATKKISRVYPLSTLLNFDIDVVDHVNQFPIINSETAFDNSKATHILTSPNRSGIYIVGQEYLGESNPSLNISIDQINDLRSSKPEISPSINYSGNQILTACTFGILPGDIYFGGKFEKTENNAPDSLFVIRGTYFENSTNDQLDIIAREPRIETDFGNELTDLIQLSNGEILAVTSVSDISNNEEVGRSSYILKYSFSADQSPRDELSLEYLGNGFYDIKKIIEEDGKLIILSQIEFGTGETAIELSKVLF</sequence>
<keyword evidence="2" id="KW-1185">Reference proteome</keyword>
<evidence type="ECO:0000313" key="1">
    <source>
        <dbReference type="EMBL" id="MBL0767161.1"/>
    </source>
</evidence>
<reference evidence="1" key="1">
    <citation type="submission" date="2021-01" db="EMBL/GenBank/DDBJ databases">
        <title>Marivirga sp. nov., isolated from intertidal surface sediments.</title>
        <authorList>
            <person name="Zhang M."/>
        </authorList>
    </citation>
    <scope>NUCLEOTIDE SEQUENCE</scope>
    <source>
        <strain evidence="1">SM1354</strain>
    </source>
</reference>
<dbReference type="AlphaFoldDB" id="A0A937AI18"/>
<gene>
    <name evidence="1" type="ORF">JKP34_17980</name>
</gene>
<organism evidence="1 2">
    <name type="scientific">Marivirga atlantica</name>
    <dbReference type="NCBI Taxonomy" id="1548457"/>
    <lineage>
        <taxon>Bacteria</taxon>
        <taxon>Pseudomonadati</taxon>
        <taxon>Bacteroidota</taxon>
        <taxon>Cytophagia</taxon>
        <taxon>Cytophagales</taxon>
        <taxon>Marivirgaceae</taxon>
        <taxon>Marivirga</taxon>
    </lineage>
</organism>
<name>A0A937AI18_9BACT</name>
<accession>A0A937AI18</accession>
<protein>
    <submittedName>
        <fullName evidence="1">Uncharacterized protein</fullName>
    </submittedName>
</protein>
<dbReference type="RefSeq" id="WP_201924674.1">
    <property type="nucleotide sequence ID" value="NZ_JAERQG010000008.1"/>
</dbReference>
<evidence type="ECO:0000313" key="2">
    <source>
        <dbReference type="Proteomes" id="UP000642920"/>
    </source>
</evidence>
<proteinExistence type="predicted"/>
<comment type="caution">
    <text evidence="1">The sequence shown here is derived from an EMBL/GenBank/DDBJ whole genome shotgun (WGS) entry which is preliminary data.</text>
</comment>
<dbReference type="Proteomes" id="UP000642920">
    <property type="component" value="Unassembled WGS sequence"/>
</dbReference>
<dbReference type="EMBL" id="JAERQG010000008">
    <property type="protein sequence ID" value="MBL0767161.1"/>
    <property type="molecule type" value="Genomic_DNA"/>
</dbReference>